<dbReference type="InterPro" id="IPR003593">
    <property type="entry name" value="AAA+_ATPase"/>
</dbReference>
<dbReference type="GO" id="GO:0016747">
    <property type="term" value="F:acyltransferase activity, transferring groups other than amino-acyl groups"/>
    <property type="evidence" value="ECO:0007669"/>
    <property type="project" value="InterPro"/>
</dbReference>
<dbReference type="SMART" id="SM00382">
    <property type="entry name" value="AAA"/>
    <property type="match status" value="1"/>
</dbReference>
<evidence type="ECO:0000256" key="1">
    <source>
        <dbReference type="ARBA" id="ARBA00004141"/>
    </source>
</evidence>
<name>A0A7D8YNA3_9HELO</name>
<dbReference type="Pfam" id="PF24357">
    <property type="entry name" value="TMD0_ABC"/>
    <property type="match status" value="1"/>
</dbReference>
<dbReference type="CDD" id="cd03250">
    <property type="entry name" value="ABCC_MRP_domain1"/>
    <property type="match status" value="1"/>
</dbReference>
<dbReference type="Proteomes" id="UP000481288">
    <property type="component" value="Unassembled WGS sequence"/>
</dbReference>
<dbReference type="CDD" id="cd18580">
    <property type="entry name" value="ABC_6TM_ABCC_D2"/>
    <property type="match status" value="1"/>
</dbReference>
<dbReference type="GO" id="GO:0016020">
    <property type="term" value="C:membrane"/>
    <property type="evidence" value="ECO:0007669"/>
    <property type="project" value="UniProtKB-SubCell"/>
</dbReference>
<protein>
    <submittedName>
        <fullName evidence="12">ABC transporter FUM19</fullName>
    </submittedName>
</protein>
<dbReference type="FunFam" id="1.20.1560.10:FF:000055">
    <property type="entry name" value="ABC multidrug transporter (Eurofung)"/>
    <property type="match status" value="1"/>
</dbReference>
<accession>A0A7D8YNA3</accession>
<dbReference type="GO" id="GO:0016887">
    <property type="term" value="F:ATP hydrolysis activity"/>
    <property type="evidence" value="ECO:0007669"/>
    <property type="project" value="InterPro"/>
</dbReference>
<keyword evidence="2" id="KW-0813">Transport</keyword>
<dbReference type="PROSITE" id="PS00211">
    <property type="entry name" value="ABC_TRANSPORTER_1"/>
    <property type="match status" value="1"/>
</dbReference>
<dbReference type="GO" id="GO:0005524">
    <property type="term" value="F:ATP binding"/>
    <property type="evidence" value="ECO:0007669"/>
    <property type="project" value="UniProtKB-KW"/>
</dbReference>
<feature type="transmembrane region" description="Helical" evidence="8">
    <location>
        <begin position="235"/>
        <end position="254"/>
    </location>
</feature>
<feature type="domain" description="ABC transmembrane type-1" evidence="10">
    <location>
        <begin position="1093"/>
        <end position="1352"/>
    </location>
</feature>
<dbReference type="InterPro" id="IPR016181">
    <property type="entry name" value="Acyl_CoA_acyltransferase"/>
</dbReference>
<keyword evidence="4" id="KW-0547">Nucleotide-binding</keyword>
<dbReference type="Gene3D" id="3.40.50.300">
    <property type="entry name" value="P-loop containing nucleotide triphosphate hydrolases"/>
    <property type="match status" value="1"/>
</dbReference>
<organism evidence="12 13">
    <name type="scientific">Lachnellula cervina</name>
    <dbReference type="NCBI Taxonomy" id="1316786"/>
    <lineage>
        <taxon>Eukaryota</taxon>
        <taxon>Fungi</taxon>
        <taxon>Dikarya</taxon>
        <taxon>Ascomycota</taxon>
        <taxon>Pezizomycotina</taxon>
        <taxon>Leotiomycetes</taxon>
        <taxon>Helotiales</taxon>
        <taxon>Lachnaceae</taxon>
        <taxon>Lachnellula</taxon>
    </lineage>
</organism>
<feature type="transmembrane region" description="Helical" evidence="8">
    <location>
        <begin position="511"/>
        <end position="537"/>
    </location>
</feature>
<dbReference type="InterPro" id="IPR011527">
    <property type="entry name" value="ABC1_TM_dom"/>
</dbReference>
<sequence>MSSPNPNLRTENLTIRPAVPSDAAPLAAIFANPLNTLHEPHKPSNPTVEEYQGRIAKWEDLRACGQAYFLVITRRPTTETGSASLPADGVIGFGGINAISTDAQGKRIGDLGVLIDSSEWRKGYGREALQATLDFAFRKVEAEGVGCEEVYFETLAVNTPFQGLADWMGMAKWKRVKSGGKEVEYRFSKEDWEGIKNGTKTLYSTMNNSMYRSQLDSFGPSRSGSFDFTLIFEESLFMIIPASLFLIAAFARTASLYGRSAKVISTAGRHVKTAFLSAFVALNLTLLILWSITPALATKASIPTACLDFATAVALLVLSSYEHTRSVTPSTIIAIYLVGTIPLDAARVRTLFLLDQSYPSRSIAMVSATSVAIKLCIVLIEAASKRQILLRAYQHLSPEATSGPYSRVLLWWINPLLWRGFGNLFEVNDLYQVDDSLSSAILGAKFRDGWKAQRKTRKYSLLITICSALKWSIISSAIPRALLIGLEFAQPFLIRRTIEYVSNRSDQPAKVGWGLVGAYAIVFIGLALLTASSTYLINRLVVKMRGGLVSLIYQKTVDLSITELEGGAALTLMSTDVERITNSFLHLHNAWAGIVQVSIALYLLYTNLGAGFIAPGICFLCALSATTICTKLSPGLQAIWVGGIQSRVSSTSAMLGSMRSIKLLAISTIVGDLIQQLRIRENVLAGKWRRLLLFQILFQNITSVLAPVATFAVYAIQANAAGKPLDAATAFSILSILQLVGPPLEEIVRTLPNLVASVGCIARIQRFLMATSRQDHRLSLTERESYARPGEEGIPLEDLSGRSGRAMDNALVLRDCSFGWTAHKALVHNIDFTVKCGSLNMIVGPTGCGKSTLIKGLLGETPSSTGFVYLGTNSIAFADQDPWTINSTIKAGVCGESSIDETFYQEVMDCCALREDIRNWPKGDLTIVGSKGISLSGGQKSRLALARAVFARKDVLILDDVFSGVDADTEEHIFRSLFSRSGLSRRISTTVVLVTHAVARLSYADWVVVLTKDGSIAEQGTYETLRHGGEYIASLDVRFKQTATETVAQAVEDKNARVGAAEDDEGETSNLLARQTGDWDTYKHYFAVAGWKSTVSATLASFFYVSAIKSPGLVVKYFTGPDKTASSNNLFMAILGVTATVSLFSLALLVWLVFLTMVPHASNGLHQRLLDTLLGAPLSFFTRTDSGTTLNRFSQDLSLIDNELPSTMIATVLQVALFLVGGGLMVATATYSLPMVPVVIFMLFALQKFYLRTSRQLRHLDLEQKAPLYTHFQETLSGLPSIRAFGWVDQFCSKNAYLLDQSQRPVYLLLCIQCWLAVVLDLVVAALATILMAIIVSLRHKIDPGLVGLGLLNVTSND</sequence>
<evidence type="ECO:0000259" key="11">
    <source>
        <dbReference type="PROSITE" id="PS51186"/>
    </source>
</evidence>
<dbReference type="PANTHER" id="PTHR24223:SF269">
    <property type="entry name" value="ABC MULTIDRUG TRANSPORTER (EUROFUNG)-RELATED"/>
    <property type="match status" value="1"/>
</dbReference>
<feature type="domain" description="N-acetyltransferase" evidence="11">
    <location>
        <begin position="13"/>
        <end position="190"/>
    </location>
</feature>
<keyword evidence="13" id="KW-1185">Reference proteome</keyword>
<dbReference type="PANTHER" id="PTHR24223">
    <property type="entry name" value="ATP-BINDING CASSETTE SUB-FAMILY C"/>
    <property type="match status" value="1"/>
</dbReference>
<evidence type="ECO:0000256" key="2">
    <source>
        <dbReference type="ARBA" id="ARBA00022448"/>
    </source>
</evidence>
<keyword evidence="6 8" id="KW-1133">Transmembrane helix</keyword>
<dbReference type="Pfam" id="PF13302">
    <property type="entry name" value="Acetyltransf_3"/>
    <property type="match status" value="1"/>
</dbReference>
<evidence type="ECO:0000256" key="6">
    <source>
        <dbReference type="ARBA" id="ARBA00022989"/>
    </source>
</evidence>
<feature type="transmembrane region" description="Helical" evidence="8">
    <location>
        <begin position="275"/>
        <end position="296"/>
    </location>
</feature>
<gene>
    <name evidence="12" type="primary">FUM19_1</name>
    <name evidence="12" type="ORF">LCER1_G009337</name>
</gene>
<keyword evidence="5" id="KW-0067">ATP-binding</keyword>
<dbReference type="PROSITE" id="PS50893">
    <property type="entry name" value="ABC_TRANSPORTER_2"/>
    <property type="match status" value="1"/>
</dbReference>
<dbReference type="Pfam" id="PF00664">
    <property type="entry name" value="ABC_membrane"/>
    <property type="match status" value="2"/>
</dbReference>
<feature type="transmembrane region" description="Helical" evidence="8">
    <location>
        <begin position="302"/>
        <end position="319"/>
    </location>
</feature>
<feature type="transmembrane region" description="Helical" evidence="8">
    <location>
        <begin position="1233"/>
        <end position="1251"/>
    </location>
</feature>
<dbReference type="Gene3D" id="3.40.630.30">
    <property type="match status" value="1"/>
</dbReference>
<feature type="transmembrane region" description="Helical" evidence="8">
    <location>
        <begin position="326"/>
        <end position="343"/>
    </location>
</feature>
<feature type="domain" description="ABC transmembrane type-1" evidence="10">
    <location>
        <begin position="481"/>
        <end position="756"/>
    </location>
</feature>
<evidence type="ECO:0000313" key="13">
    <source>
        <dbReference type="Proteomes" id="UP000481288"/>
    </source>
</evidence>
<feature type="transmembrane region" description="Helical" evidence="8">
    <location>
        <begin position="459"/>
        <end position="478"/>
    </location>
</feature>
<dbReference type="SUPFAM" id="SSF90123">
    <property type="entry name" value="ABC transporter transmembrane region"/>
    <property type="match status" value="2"/>
</dbReference>
<dbReference type="InterPro" id="IPR044726">
    <property type="entry name" value="ABCC_6TM_D2"/>
</dbReference>
<dbReference type="InterPro" id="IPR003439">
    <property type="entry name" value="ABC_transporter-like_ATP-bd"/>
</dbReference>
<dbReference type="Gene3D" id="1.20.1560.10">
    <property type="entry name" value="ABC transporter type 1, transmembrane domain"/>
    <property type="match status" value="2"/>
</dbReference>
<comment type="subcellular location">
    <subcellularLocation>
        <location evidence="1">Membrane</location>
        <topology evidence="1">Multi-pass membrane protein</topology>
    </subcellularLocation>
</comment>
<dbReference type="SUPFAM" id="SSF52540">
    <property type="entry name" value="P-loop containing nucleoside triphosphate hydrolases"/>
    <property type="match status" value="1"/>
</dbReference>
<evidence type="ECO:0000256" key="4">
    <source>
        <dbReference type="ARBA" id="ARBA00022741"/>
    </source>
</evidence>
<feature type="domain" description="ABC transporter" evidence="9">
    <location>
        <begin position="811"/>
        <end position="1037"/>
    </location>
</feature>
<dbReference type="InterPro" id="IPR056227">
    <property type="entry name" value="TMD0_ABC"/>
</dbReference>
<evidence type="ECO:0000259" key="10">
    <source>
        <dbReference type="PROSITE" id="PS50929"/>
    </source>
</evidence>
<evidence type="ECO:0000313" key="12">
    <source>
        <dbReference type="EMBL" id="TVY45247.1"/>
    </source>
</evidence>
<evidence type="ECO:0000259" key="9">
    <source>
        <dbReference type="PROSITE" id="PS50893"/>
    </source>
</evidence>
<dbReference type="PROSITE" id="PS51186">
    <property type="entry name" value="GNAT"/>
    <property type="match status" value="1"/>
</dbReference>
<keyword evidence="7 8" id="KW-0472">Membrane</keyword>
<evidence type="ECO:0000256" key="7">
    <source>
        <dbReference type="ARBA" id="ARBA00023136"/>
    </source>
</evidence>
<comment type="caution">
    <text evidence="12">The sequence shown here is derived from an EMBL/GenBank/DDBJ whole genome shotgun (WGS) entry which is preliminary data.</text>
</comment>
<dbReference type="CDD" id="cd18579">
    <property type="entry name" value="ABC_6TM_ABCC_D1"/>
    <property type="match status" value="1"/>
</dbReference>
<dbReference type="SUPFAM" id="SSF55729">
    <property type="entry name" value="Acyl-CoA N-acyltransferases (Nat)"/>
    <property type="match status" value="1"/>
</dbReference>
<reference evidence="12 13" key="1">
    <citation type="submission" date="2018-05" db="EMBL/GenBank/DDBJ databases">
        <title>Whole genome sequencing for identification of molecular markers to develop diagnostic detection tools for the regulated plant pathogen Lachnellula willkommii.</title>
        <authorList>
            <person name="Giroux E."/>
            <person name="Bilodeau G."/>
        </authorList>
    </citation>
    <scope>NUCLEOTIDE SEQUENCE [LARGE SCALE GENOMIC DNA]</scope>
    <source>
        <strain evidence="12 13">CBS 625.97</strain>
    </source>
</reference>
<dbReference type="OrthoDB" id="6500128at2759"/>
<dbReference type="InterPro" id="IPR050173">
    <property type="entry name" value="ABC_transporter_C-like"/>
</dbReference>
<evidence type="ECO:0000256" key="8">
    <source>
        <dbReference type="SAM" id="Phobius"/>
    </source>
</evidence>
<dbReference type="InterPro" id="IPR000182">
    <property type="entry name" value="GNAT_dom"/>
</dbReference>
<dbReference type="InterPro" id="IPR044746">
    <property type="entry name" value="ABCC_6TM_D1"/>
</dbReference>
<keyword evidence="3 8" id="KW-0812">Transmembrane</keyword>
<dbReference type="PROSITE" id="PS50929">
    <property type="entry name" value="ABC_TM1F"/>
    <property type="match status" value="2"/>
</dbReference>
<dbReference type="EMBL" id="QGMG01001685">
    <property type="protein sequence ID" value="TVY45247.1"/>
    <property type="molecule type" value="Genomic_DNA"/>
</dbReference>
<evidence type="ECO:0000256" key="5">
    <source>
        <dbReference type="ARBA" id="ARBA00022840"/>
    </source>
</evidence>
<dbReference type="InterPro" id="IPR036640">
    <property type="entry name" value="ABC1_TM_sf"/>
</dbReference>
<feature type="transmembrane region" description="Helical" evidence="8">
    <location>
        <begin position="1306"/>
        <end position="1336"/>
    </location>
</feature>
<dbReference type="InterPro" id="IPR017871">
    <property type="entry name" value="ABC_transporter-like_CS"/>
</dbReference>
<dbReference type="InterPro" id="IPR027417">
    <property type="entry name" value="P-loop_NTPase"/>
</dbReference>
<feature type="transmembrane region" description="Helical" evidence="8">
    <location>
        <begin position="611"/>
        <end position="630"/>
    </location>
</feature>
<dbReference type="FunFam" id="1.20.1560.10:FF:000066">
    <property type="entry name" value="ABC multidrug transporter (Eurofung)"/>
    <property type="match status" value="1"/>
</dbReference>
<proteinExistence type="predicted"/>
<feature type="transmembrane region" description="Helical" evidence="8">
    <location>
        <begin position="691"/>
        <end position="716"/>
    </location>
</feature>
<dbReference type="GO" id="GO:0140359">
    <property type="term" value="F:ABC-type transporter activity"/>
    <property type="evidence" value="ECO:0007669"/>
    <property type="project" value="InterPro"/>
</dbReference>
<feature type="transmembrane region" description="Helical" evidence="8">
    <location>
        <begin position="1130"/>
        <end position="1158"/>
    </location>
</feature>
<evidence type="ECO:0000256" key="3">
    <source>
        <dbReference type="ARBA" id="ARBA00022692"/>
    </source>
</evidence>
<dbReference type="Pfam" id="PF00005">
    <property type="entry name" value="ABC_tran"/>
    <property type="match status" value="1"/>
</dbReference>
<feature type="transmembrane region" description="Helical" evidence="8">
    <location>
        <begin position="363"/>
        <end position="383"/>
    </location>
</feature>